<gene>
    <name evidence="2" type="ORF">QBC42DRAFT_103290</name>
</gene>
<feature type="signal peptide" evidence="1">
    <location>
        <begin position="1"/>
        <end position="23"/>
    </location>
</feature>
<name>A0AAV9I238_9PEZI</name>
<evidence type="ECO:0000256" key="1">
    <source>
        <dbReference type="SAM" id="SignalP"/>
    </source>
</evidence>
<keyword evidence="1" id="KW-0732">Signal</keyword>
<evidence type="ECO:0000313" key="3">
    <source>
        <dbReference type="Proteomes" id="UP001321749"/>
    </source>
</evidence>
<dbReference type="AlphaFoldDB" id="A0AAV9I238"/>
<feature type="chain" id="PRO_5043877601" evidence="1">
    <location>
        <begin position="24"/>
        <end position="144"/>
    </location>
</feature>
<reference evidence="2" key="2">
    <citation type="submission" date="2023-06" db="EMBL/GenBank/DDBJ databases">
        <authorList>
            <consortium name="Lawrence Berkeley National Laboratory"/>
            <person name="Mondo S.J."/>
            <person name="Hensen N."/>
            <person name="Bonometti L."/>
            <person name="Westerberg I."/>
            <person name="Brannstrom I.O."/>
            <person name="Guillou S."/>
            <person name="Cros-Aarteil S."/>
            <person name="Calhoun S."/>
            <person name="Haridas S."/>
            <person name="Kuo A."/>
            <person name="Pangilinan J."/>
            <person name="Riley R."/>
            <person name="Labutti K."/>
            <person name="Andreopoulos B."/>
            <person name="Lipzen A."/>
            <person name="Chen C."/>
            <person name="Yanf M."/>
            <person name="Daum C."/>
            <person name="Ng V."/>
            <person name="Clum A."/>
            <person name="Steindorff A."/>
            <person name="Ohm R."/>
            <person name="Martin F."/>
            <person name="Silar P."/>
            <person name="Natvig D."/>
            <person name="Lalanne C."/>
            <person name="Gautier V."/>
            <person name="Ament-Velasquez S.L."/>
            <person name="Kruys A."/>
            <person name="Hutchinson M.I."/>
            <person name="Powell A.J."/>
            <person name="Barry K."/>
            <person name="Miller A.N."/>
            <person name="Grigoriev I.V."/>
            <person name="Debuchy R."/>
            <person name="Gladieux P."/>
            <person name="Thoren M.H."/>
            <person name="Johannesson H."/>
        </authorList>
    </citation>
    <scope>NUCLEOTIDE SEQUENCE</scope>
    <source>
        <strain evidence="2">PSN324</strain>
    </source>
</reference>
<keyword evidence="3" id="KW-1185">Reference proteome</keyword>
<dbReference type="Proteomes" id="UP001321749">
    <property type="component" value="Unassembled WGS sequence"/>
</dbReference>
<protein>
    <submittedName>
        <fullName evidence="2">Uncharacterized protein</fullName>
    </submittedName>
</protein>
<dbReference type="EMBL" id="MU864935">
    <property type="protein sequence ID" value="KAK4465984.1"/>
    <property type="molecule type" value="Genomic_DNA"/>
</dbReference>
<proteinExistence type="predicted"/>
<comment type="caution">
    <text evidence="2">The sequence shown here is derived from an EMBL/GenBank/DDBJ whole genome shotgun (WGS) entry which is preliminary data.</text>
</comment>
<organism evidence="2 3">
    <name type="scientific">Cladorrhinum samala</name>
    <dbReference type="NCBI Taxonomy" id="585594"/>
    <lineage>
        <taxon>Eukaryota</taxon>
        <taxon>Fungi</taxon>
        <taxon>Dikarya</taxon>
        <taxon>Ascomycota</taxon>
        <taxon>Pezizomycotina</taxon>
        <taxon>Sordariomycetes</taxon>
        <taxon>Sordariomycetidae</taxon>
        <taxon>Sordariales</taxon>
        <taxon>Podosporaceae</taxon>
        <taxon>Cladorrhinum</taxon>
    </lineage>
</organism>
<sequence length="144" mass="16018">MAGLWIIFFGGLLNLPLICKSLGAYSVAVRIYDRPAGTRTFPRVGSVGGLLGRDFTSLVGGHIASTGHNILVFVIHAQSMYMERLAADSMLFSPRINGTARCVGKARRLRRKFAALRVLQSFKDWTGSVTSEKYIYIYIYFYGI</sequence>
<evidence type="ECO:0000313" key="2">
    <source>
        <dbReference type="EMBL" id="KAK4465984.1"/>
    </source>
</evidence>
<reference evidence="2" key="1">
    <citation type="journal article" date="2023" name="Mol. Phylogenet. Evol.">
        <title>Genome-scale phylogeny and comparative genomics of the fungal order Sordariales.</title>
        <authorList>
            <person name="Hensen N."/>
            <person name="Bonometti L."/>
            <person name="Westerberg I."/>
            <person name="Brannstrom I.O."/>
            <person name="Guillou S."/>
            <person name="Cros-Aarteil S."/>
            <person name="Calhoun S."/>
            <person name="Haridas S."/>
            <person name="Kuo A."/>
            <person name="Mondo S."/>
            <person name="Pangilinan J."/>
            <person name="Riley R."/>
            <person name="LaButti K."/>
            <person name="Andreopoulos B."/>
            <person name="Lipzen A."/>
            <person name="Chen C."/>
            <person name="Yan M."/>
            <person name="Daum C."/>
            <person name="Ng V."/>
            <person name="Clum A."/>
            <person name="Steindorff A."/>
            <person name="Ohm R.A."/>
            <person name="Martin F."/>
            <person name="Silar P."/>
            <person name="Natvig D.O."/>
            <person name="Lalanne C."/>
            <person name="Gautier V."/>
            <person name="Ament-Velasquez S.L."/>
            <person name="Kruys A."/>
            <person name="Hutchinson M.I."/>
            <person name="Powell A.J."/>
            <person name="Barry K."/>
            <person name="Miller A.N."/>
            <person name="Grigoriev I.V."/>
            <person name="Debuchy R."/>
            <person name="Gladieux P."/>
            <person name="Hiltunen Thoren M."/>
            <person name="Johannesson H."/>
        </authorList>
    </citation>
    <scope>NUCLEOTIDE SEQUENCE</scope>
    <source>
        <strain evidence="2">PSN324</strain>
    </source>
</reference>
<accession>A0AAV9I238</accession>